<dbReference type="PANTHER" id="PTHR38624">
    <property type="entry name" value="PROTEIN CBG08397-RELATED"/>
    <property type="match status" value="1"/>
</dbReference>
<dbReference type="OrthoDB" id="252722at2759"/>
<name>A0A2A2KRN2_9BILA</name>
<dbReference type="AlphaFoldDB" id="A0A2A2KRN2"/>
<dbReference type="STRING" id="2018661.A0A2A2KRN2"/>
<comment type="caution">
    <text evidence="1">The sequence shown here is derived from an EMBL/GenBank/DDBJ whole genome shotgun (WGS) entry which is preliminary data.</text>
</comment>
<dbReference type="PANTHER" id="PTHR38624:SF1">
    <property type="entry name" value="KIF-BINDING PROTEIN"/>
    <property type="match status" value="1"/>
</dbReference>
<evidence type="ECO:0000313" key="2">
    <source>
        <dbReference type="Proteomes" id="UP000218231"/>
    </source>
</evidence>
<proteinExistence type="predicted"/>
<protein>
    <submittedName>
        <fullName evidence="1">Uncharacterized protein</fullName>
    </submittedName>
</protein>
<gene>
    <name evidence="1" type="ORF">WR25_05648</name>
</gene>
<accession>A0A2A2KRN2</accession>
<reference evidence="1 2" key="1">
    <citation type="journal article" date="2017" name="Curr. Biol.">
        <title>Genome architecture and evolution of a unichromosomal asexual nematode.</title>
        <authorList>
            <person name="Fradin H."/>
            <person name="Zegar C."/>
            <person name="Gutwein M."/>
            <person name="Lucas J."/>
            <person name="Kovtun M."/>
            <person name="Corcoran D."/>
            <person name="Baugh L.R."/>
            <person name="Kiontke K."/>
            <person name="Gunsalus K."/>
            <person name="Fitch D.H."/>
            <person name="Piano F."/>
        </authorList>
    </citation>
    <scope>NUCLEOTIDE SEQUENCE [LARGE SCALE GENOMIC DNA]</scope>
    <source>
        <strain evidence="1">PF1309</strain>
    </source>
</reference>
<dbReference type="EMBL" id="LIAE01007865">
    <property type="protein sequence ID" value="PAV76558.1"/>
    <property type="molecule type" value="Genomic_DNA"/>
</dbReference>
<organism evidence="1 2">
    <name type="scientific">Diploscapter pachys</name>
    <dbReference type="NCBI Taxonomy" id="2018661"/>
    <lineage>
        <taxon>Eukaryota</taxon>
        <taxon>Metazoa</taxon>
        <taxon>Ecdysozoa</taxon>
        <taxon>Nematoda</taxon>
        <taxon>Chromadorea</taxon>
        <taxon>Rhabditida</taxon>
        <taxon>Rhabditina</taxon>
        <taxon>Rhabditomorpha</taxon>
        <taxon>Rhabditoidea</taxon>
        <taxon>Rhabditidae</taxon>
        <taxon>Diploscapter</taxon>
    </lineage>
</organism>
<dbReference type="Proteomes" id="UP000218231">
    <property type="component" value="Unassembled WGS sequence"/>
</dbReference>
<sequence>MCDSSNGRLVSFIIEGDDFISCEYYFLDFIKCPTCRATFNVDVAKKAPTNYDLCKILENVQKGREVNNVTVIHVPDPVSGTIKRTLVKSNDTISPRCKSLANKSAEAKHLRCSDCKRKLDQKHLAKIARYCDACSSSTQMMYACLECCVNSHNGHKLLSVNQLEVNQLKTVSEFREIRKKVLDVADEFDNRVEELRSRNRLFCSTLINEKQNLLTSILSNIDEAISLIESSTLLIPVKLAALRNQQLHNYAKMTKLMSYLEKNMEEASNSNSLKISTASTSQSGSSTCSLRQSRLQLREDDSLSRESVKTLICILNGDANCRQLAAVLQKMGMGKQTVNEKKQSYVRITQLLTQILYEDITLSLIPLFAEALLNCFYQLNGLSKKRSEDNKNCITRQDIWKNVQFAYTELLKIAAKSYPAYHPERVDIVDDLAYLCHLYADVCDQPTVTICMIESARARAAENNLLTEEDRSRTEARLKLIDHHLLGCRQQQKINSLRAKTRTKRDSSIKRMISCFRAQNVAS</sequence>
<evidence type="ECO:0000313" key="1">
    <source>
        <dbReference type="EMBL" id="PAV76558.1"/>
    </source>
</evidence>
<keyword evidence="2" id="KW-1185">Reference proteome</keyword>